<dbReference type="AlphaFoldDB" id="A0A1G8LJ65"/>
<dbReference type="Proteomes" id="UP000199527">
    <property type="component" value="Unassembled WGS sequence"/>
</dbReference>
<dbReference type="InterPro" id="IPR030852">
    <property type="entry name" value="RcsF"/>
</dbReference>
<dbReference type="Pfam" id="PF16358">
    <property type="entry name" value="RcsF"/>
    <property type="match status" value="1"/>
</dbReference>
<accession>A0A1G8LJ65</accession>
<dbReference type="GO" id="GO:0035556">
    <property type="term" value="P:intracellular signal transduction"/>
    <property type="evidence" value="ECO:0007669"/>
    <property type="project" value="InterPro"/>
</dbReference>
<dbReference type="GO" id="GO:0009279">
    <property type="term" value="C:cell outer membrane"/>
    <property type="evidence" value="ECO:0007669"/>
    <property type="project" value="InterPro"/>
</dbReference>
<proteinExistence type="predicted"/>
<name>A0A1G8LJ65_9GAMM</name>
<organism evidence="1 2">
    <name type="scientific">Ferrimonas sediminum</name>
    <dbReference type="NCBI Taxonomy" id="718193"/>
    <lineage>
        <taxon>Bacteria</taxon>
        <taxon>Pseudomonadati</taxon>
        <taxon>Pseudomonadota</taxon>
        <taxon>Gammaproteobacteria</taxon>
        <taxon>Alteromonadales</taxon>
        <taxon>Ferrimonadaceae</taxon>
        <taxon>Ferrimonas</taxon>
    </lineage>
</organism>
<dbReference type="OrthoDB" id="6399623at2"/>
<dbReference type="EMBL" id="FNEM01000002">
    <property type="protein sequence ID" value="SDI55698.1"/>
    <property type="molecule type" value="Genomic_DNA"/>
</dbReference>
<keyword evidence="2" id="KW-1185">Reference proteome</keyword>
<dbReference type="Gene3D" id="3.30.110.70">
    <property type="entry name" value="Hypothetical protein apc22750. Chain B"/>
    <property type="match status" value="1"/>
</dbReference>
<sequence length="127" mass="13879">MFSLTSWHRWALVLPLLGGCSSQFQFSSNLDSDAVDEYFKPGKVRVYQGNTPPAAQRDLGLLEATSCQADGNAVPASEADARTQLRRLAADQGANAIWISQCIELSADKHCQHSIVCYARALVVHED</sequence>
<evidence type="ECO:0000313" key="1">
    <source>
        <dbReference type="EMBL" id="SDI55698.1"/>
    </source>
</evidence>
<evidence type="ECO:0000313" key="2">
    <source>
        <dbReference type="Proteomes" id="UP000199527"/>
    </source>
</evidence>
<protein>
    <submittedName>
        <fullName evidence="1">RcsF protein</fullName>
    </submittedName>
</protein>
<reference evidence="2" key="1">
    <citation type="submission" date="2016-10" db="EMBL/GenBank/DDBJ databases">
        <authorList>
            <person name="Varghese N."/>
            <person name="Submissions S."/>
        </authorList>
    </citation>
    <scope>NUCLEOTIDE SEQUENCE [LARGE SCALE GENOMIC DNA]</scope>
    <source>
        <strain evidence="2">DSM 23317</strain>
    </source>
</reference>
<dbReference type="RefSeq" id="WP_090361611.1">
    <property type="nucleotide sequence ID" value="NZ_FNEM01000002.1"/>
</dbReference>
<gene>
    <name evidence="1" type="ORF">SAMN04488540_10279</name>
</gene>